<dbReference type="InterPro" id="IPR013762">
    <property type="entry name" value="Integrase-like_cat_sf"/>
</dbReference>
<dbReference type="InterPro" id="IPR004107">
    <property type="entry name" value="Integrase_SAM-like_N"/>
</dbReference>
<keyword evidence="3 5" id="KW-0238">DNA-binding</keyword>
<feature type="domain" description="Core-binding (CB)" evidence="7">
    <location>
        <begin position="71"/>
        <end position="151"/>
    </location>
</feature>
<dbReference type="SUPFAM" id="SSF56349">
    <property type="entry name" value="DNA breaking-rejoining enzymes"/>
    <property type="match status" value="1"/>
</dbReference>
<dbReference type="InterPro" id="IPR044068">
    <property type="entry name" value="CB"/>
</dbReference>
<evidence type="ECO:0000256" key="1">
    <source>
        <dbReference type="ARBA" id="ARBA00008857"/>
    </source>
</evidence>
<keyword evidence="9" id="KW-1185">Reference proteome</keyword>
<comment type="similarity">
    <text evidence="1">Belongs to the 'phage' integrase family.</text>
</comment>
<organism evidence="8 9">
    <name type="scientific">Streptomyces bullii</name>
    <dbReference type="NCBI Taxonomy" id="349910"/>
    <lineage>
        <taxon>Bacteria</taxon>
        <taxon>Bacillati</taxon>
        <taxon>Actinomycetota</taxon>
        <taxon>Actinomycetes</taxon>
        <taxon>Kitasatosporales</taxon>
        <taxon>Streptomycetaceae</taxon>
        <taxon>Streptomyces</taxon>
    </lineage>
</organism>
<accession>A0ABW0UT06</accession>
<comment type="caution">
    <text evidence="8">The sequence shown here is derived from an EMBL/GenBank/DDBJ whole genome shotgun (WGS) entry which is preliminary data.</text>
</comment>
<dbReference type="InterPro" id="IPR011010">
    <property type="entry name" value="DNA_brk_join_enz"/>
</dbReference>
<dbReference type="Pfam" id="PF26003">
    <property type="entry name" value="Integrase_N_phage"/>
    <property type="match status" value="1"/>
</dbReference>
<keyword evidence="4" id="KW-0233">DNA recombination</keyword>
<dbReference type="PROSITE" id="PS51900">
    <property type="entry name" value="CB"/>
    <property type="match status" value="1"/>
</dbReference>
<dbReference type="PANTHER" id="PTHR30349">
    <property type="entry name" value="PHAGE INTEGRASE-RELATED"/>
    <property type="match status" value="1"/>
</dbReference>
<dbReference type="PANTHER" id="PTHR30349:SF64">
    <property type="entry name" value="PROPHAGE INTEGRASE INTD-RELATED"/>
    <property type="match status" value="1"/>
</dbReference>
<dbReference type="InterPro" id="IPR010998">
    <property type="entry name" value="Integrase_recombinase_N"/>
</dbReference>
<keyword evidence="2" id="KW-0229">DNA integration</keyword>
<feature type="domain" description="Tyr recombinase" evidence="6">
    <location>
        <begin position="172"/>
        <end position="361"/>
    </location>
</feature>
<evidence type="ECO:0000259" key="6">
    <source>
        <dbReference type="PROSITE" id="PS51898"/>
    </source>
</evidence>
<dbReference type="CDD" id="cd01189">
    <property type="entry name" value="INT_ICEBs1_C_like"/>
    <property type="match status" value="1"/>
</dbReference>
<gene>
    <name evidence="8" type="ORF">ACFPZJ_21865</name>
</gene>
<name>A0ABW0UT06_9ACTN</name>
<evidence type="ECO:0000313" key="9">
    <source>
        <dbReference type="Proteomes" id="UP001596154"/>
    </source>
</evidence>
<dbReference type="InterPro" id="IPR002104">
    <property type="entry name" value="Integrase_catalytic"/>
</dbReference>
<evidence type="ECO:0000256" key="4">
    <source>
        <dbReference type="ARBA" id="ARBA00023172"/>
    </source>
</evidence>
<dbReference type="InterPro" id="IPR050090">
    <property type="entry name" value="Tyrosine_recombinase_XerCD"/>
</dbReference>
<dbReference type="InterPro" id="IPR058717">
    <property type="entry name" value="Phage_L5_Integrase_N"/>
</dbReference>
<reference evidence="9" key="1">
    <citation type="journal article" date="2019" name="Int. J. Syst. Evol. Microbiol.">
        <title>The Global Catalogue of Microorganisms (GCM) 10K type strain sequencing project: providing services to taxonomists for standard genome sequencing and annotation.</title>
        <authorList>
            <consortium name="The Broad Institute Genomics Platform"/>
            <consortium name="The Broad Institute Genome Sequencing Center for Infectious Disease"/>
            <person name="Wu L."/>
            <person name="Ma J."/>
        </authorList>
    </citation>
    <scope>NUCLEOTIDE SEQUENCE [LARGE SCALE GENOMIC DNA]</scope>
    <source>
        <strain evidence="9">CGMCC 4.7248</strain>
    </source>
</reference>
<dbReference type="Gene3D" id="1.10.443.10">
    <property type="entry name" value="Intergrase catalytic core"/>
    <property type="match status" value="1"/>
</dbReference>
<dbReference type="RefSeq" id="WP_381024181.1">
    <property type="nucleotide sequence ID" value="NZ_JBHSNY010000007.1"/>
</dbReference>
<evidence type="ECO:0000256" key="5">
    <source>
        <dbReference type="PROSITE-ProRule" id="PRU01248"/>
    </source>
</evidence>
<sequence length="401" mass="44365">MANRRGRRRDFGSVRQLPSGRWQVRYRDPETGQLRPAEKTYATKTDAQVALTHIESDIARGQWSDPDAGAVNFGEYATAWLRDRKLADRTRERNESVIRLHILPTFEAGSVADVTTARVRSWRGKLLAAGVGEPTVVKAYQLLRALMNTAVDDELIRRNPCRIKGADRYDVPERPVLTVAEVFAVADSIAPRYRLLVLLAAFTTLRLGELAALRRRDIDLEGLTVTVRRAQAELQNGRLFDKAPKSAAGVRSVSFPAELLDAVTHHLEHFAAPGRDGHVFVGPQGGQLRRSNFRDDWVKARKAAGVTAELHFHDLRHTGNTLASTAGASTRELMTRMGHSSSRAALIYQHMTSDRDRAIADRLGAMIRDGGGRGSSRLRLVRAILVESSAPGTGRYQAVRG</sequence>
<evidence type="ECO:0000256" key="3">
    <source>
        <dbReference type="ARBA" id="ARBA00023125"/>
    </source>
</evidence>
<proteinExistence type="inferred from homology"/>
<evidence type="ECO:0000256" key="2">
    <source>
        <dbReference type="ARBA" id="ARBA00022908"/>
    </source>
</evidence>
<dbReference type="Pfam" id="PF14659">
    <property type="entry name" value="Phage_int_SAM_3"/>
    <property type="match status" value="1"/>
</dbReference>
<dbReference type="PROSITE" id="PS51898">
    <property type="entry name" value="TYR_RECOMBINASE"/>
    <property type="match status" value="1"/>
</dbReference>
<evidence type="ECO:0000313" key="8">
    <source>
        <dbReference type="EMBL" id="MFC5636397.1"/>
    </source>
</evidence>
<dbReference type="Pfam" id="PF00589">
    <property type="entry name" value="Phage_integrase"/>
    <property type="match status" value="1"/>
</dbReference>
<evidence type="ECO:0000259" key="7">
    <source>
        <dbReference type="PROSITE" id="PS51900"/>
    </source>
</evidence>
<dbReference type="EMBL" id="JBHSNY010000007">
    <property type="protein sequence ID" value="MFC5636397.1"/>
    <property type="molecule type" value="Genomic_DNA"/>
</dbReference>
<dbReference type="Gene3D" id="1.10.150.130">
    <property type="match status" value="1"/>
</dbReference>
<dbReference type="Proteomes" id="UP001596154">
    <property type="component" value="Unassembled WGS sequence"/>
</dbReference>
<protein>
    <submittedName>
        <fullName evidence="8">Tyrosine-type recombinase/integrase</fullName>
    </submittedName>
</protein>